<name>A0A1Q9BYJ5_SYMMI</name>
<evidence type="ECO:0000256" key="2">
    <source>
        <dbReference type="SAM" id="SignalP"/>
    </source>
</evidence>
<proteinExistence type="predicted"/>
<feature type="domain" description="Reverse transcriptase" evidence="3">
    <location>
        <begin position="514"/>
        <end position="703"/>
    </location>
</feature>
<protein>
    <recommendedName>
        <fullName evidence="3">Reverse transcriptase domain-containing protein</fullName>
    </recommendedName>
</protein>
<dbReference type="PANTHER" id="PTHR47027:SF20">
    <property type="entry name" value="REVERSE TRANSCRIPTASE-LIKE PROTEIN WITH RNA-DIRECTED DNA POLYMERASE DOMAIN"/>
    <property type="match status" value="1"/>
</dbReference>
<accession>A0A1Q9BYJ5</accession>
<gene>
    <name evidence="4" type="ORF">AK812_SmicGene44424</name>
</gene>
<feature type="region of interest" description="Disordered" evidence="1">
    <location>
        <begin position="1031"/>
        <end position="1055"/>
    </location>
</feature>
<dbReference type="EMBL" id="LSRX01002305">
    <property type="protein sequence ID" value="OLP75735.1"/>
    <property type="molecule type" value="Genomic_DNA"/>
</dbReference>
<evidence type="ECO:0000313" key="5">
    <source>
        <dbReference type="Proteomes" id="UP000186817"/>
    </source>
</evidence>
<dbReference type="InterPro" id="IPR043502">
    <property type="entry name" value="DNA/RNA_pol_sf"/>
</dbReference>
<dbReference type="OrthoDB" id="411378at2759"/>
<organism evidence="4 5">
    <name type="scientific">Symbiodinium microadriaticum</name>
    <name type="common">Dinoflagellate</name>
    <name type="synonym">Zooxanthella microadriatica</name>
    <dbReference type="NCBI Taxonomy" id="2951"/>
    <lineage>
        <taxon>Eukaryota</taxon>
        <taxon>Sar</taxon>
        <taxon>Alveolata</taxon>
        <taxon>Dinophyceae</taxon>
        <taxon>Suessiales</taxon>
        <taxon>Symbiodiniaceae</taxon>
        <taxon>Symbiodinium</taxon>
    </lineage>
</organism>
<sequence length="1131" mass="127878">MEQGRAWKFKQPTFLSLFYLHVFHLAGLDMTEASTGERTTTTSRAVAGVLNTHYASHFRGSILTYLPPELQTPYDDEEAHETMEAEDAGTDMATIEGSGKVDGSTNANLHHASLANPDGTATEGTEETDEGPAYYYADTMMPISGDEDEAPRTTTGRPSGSGRGSAPTNKAKSSRYNADSPAFMAGLWSLFNILLFHAGLEERSTKDNGDLRHGSGGYSFGHSTFDLSGYVVYAGLPLHPLTRQTKFNFEHITAGVSFMSDHQHVWQTLHITALNTWHRPKWNHGAKKYAQPTVQIDREKLIVASKHCPHKRLANHALTEAEALANDARRLWSLFRNMRAHRYSLAGIFTAWRQWAEFSSAQRIYKARAKQRSKQRKTDLLCQAQQAADKGNAHELWKTVILLAPKAPRKRLQLHKNGHMITPEEELEWILEAYGERCATDDTQAHIQFEIPEHAGFQLNSADLQWMDDHLRYNDGPTRMLHYSQRHTAGRTALLTGVCSLQGCAGPLRPGVQISLDLSAAFDMVEWAHIKQALDFAEVDIAVQEVLLLWLTQVRYVFRHRNLQGAINPRRGLRQGCTASPILWAAFTSLLCASIEAKTQPGWTRQHLCLYADDSHLRFRFDSYTGFEQAMDELRIVFACFRQLSLRINMEKTKAILKMVGTLKHRIKKDYIRKTTTARRLLLCPRDPERWLPLVDHTEYLGMIISYDGFEQQSLKHRLTKAHNRRWALASVLHSRRLRIPYNLNIWRSCVYSTMNYGVAHCGLSGAQVGELQKAVMKHTRAIISNQAFLTGDTHESIMQRFSIPKVQEDLRKELNRTTQAQLNSSDWMYNSCWQEHLHRRLDQHIPEPDSDLDERHEWACPFCETGEADMEEFFGPLNTGNTGAFHLLQQPNKRRRPPAGSFREPQQPDLLLTLARQVVKQEEEIKLLKQDHSLVLFFRPGEHSMLGFLYKTAKEFKAKQEANPQWTPGQQPLKAVMALALFTELGNRLQLVCQDQAKATEAKELGWRDPTVGWKYQRWNVQLKALEEDTSRPPLDGQGSGCAHPKALPDPRSGCRASVPLYEEAAGDKRLPGDIPDGPLCANASSFGGWGALLALQGSTVLQLGGFAYKRESLKPSPAMAKLKEMLRGR</sequence>
<evidence type="ECO:0000259" key="3">
    <source>
        <dbReference type="Pfam" id="PF00078"/>
    </source>
</evidence>
<feature type="region of interest" description="Disordered" evidence="1">
    <location>
        <begin position="94"/>
        <end position="128"/>
    </location>
</feature>
<dbReference type="InterPro" id="IPR000477">
    <property type="entry name" value="RT_dom"/>
</dbReference>
<dbReference type="AlphaFoldDB" id="A0A1Q9BYJ5"/>
<reference evidence="4 5" key="1">
    <citation type="submission" date="2016-02" db="EMBL/GenBank/DDBJ databases">
        <title>Genome analysis of coral dinoflagellate symbionts highlights evolutionary adaptations to a symbiotic lifestyle.</title>
        <authorList>
            <person name="Aranda M."/>
            <person name="Li Y."/>
            <person name="Liew Y.J."/>
            <person name="Baumgarten S."/>
            <person name="Simakov O."/>
            <person name="Wilson M."/>
            <person name="Piel J."/>
            <person name="Ashoor H."/>
            <person name="Bougouffa S."/>
            <person name="Bajic V.B."/>
            <person name="Ryu T."/>
            <person name="Ravasi T."/>
            <person name="Bayer T."/>
            <person name="Micklem G."/>
            <person name="Kim H."/>
            <person name="Bhak J."/>
            <person name="Lajeunesse T.C."/>
            <person name="Voolstra C.R."/>
        </authorList>
    </citation>
    <scope>NUCLEOTIDE SEQUENCE [LARGE SCALE GENOMIC DNA]</scope>
    <source>
        <strain evidence="4 5">CCMP2467</strain>
    </source>
</reference>
<keyword evidence="2" id="KW-0732">Signal</keyword>
<dbReference type="Pfam" id="PF00078">
    <property type="entry name" value="RVT_1"/>
    <property type="match status" value="1"/>
</dbReference>
<dbReference type="Proteomes" id="UP000186817">
    <property type="component" value="Unassembled WGS sequence"/>
</dbReference>
<evidence type="ECO:0000313" key="4">
    <source>
        <dbReference type="EMBL" id="OLP75735.1"/>
    </source>
</evidence>
<feature type="signal peptide" evidence="2">
    <location>
        <begin position="1"/>
        <end position="33"/>
    </location>
</feature>
<dbReference type="PANTHER" id="PTHR47027">
    <property type="entry name" value="REVERSE TRANSCRIPTASE DOMAIN-CONTAINING PROTEIN"/>
    <property type="match status" value="1"/>
</dbReference>
<keyword evidence="5" id="KW-1185">Reference proteome</keyword>
<comment type="caution">
    <text evidence="4">The sequence shown here is derived from an EMBL/GenBank/DDBJ whole genome shotgun (WGS) entry which is preliminary data.</text>
</comment>
<evidence type="ECO:0000256" key="1">
    <source>
        <dbReference type="SAM" id="MobiDB-lite"/>
    </source>
</evidence>
<dbReference type="SUPFAM" id="SSF56672">
    <property type="entry name" value="DNA/RNA polymerases"/>
    <property type="match status" value="1"/>
</dbReference>
<feature type="chain" id="PRO_5013181039" description="Reverse transcriptase domain-containing protein" evidence="2">
    <location>
        <begin position="34"/>
        <end position="1131"/>
    </location>
</feature>
<feature type="region of interest" description="Disordered" evidence="1">
    <location>
        <begin position="142"/>
        <end position="175"/>
    </location>
</feature>
<feature type="compositionally biased region" description="Low complexity" evidence="1">
    <location>
        <begin position="152"/>
        <end position="168"/>
    </location>
</feature>